<dbReference type="GO" id="GO:0046872">
    <property type="term" value="F:metal ion binding"/>
    <property type="evidence" value="ECO:0007669"/>
    <property type="project" value="UniProtKB-KW"/>
</dbReference>
<accession>A0AAV1IDK7</accession>
<keyword evidence="3" id="KW-0378">Hydrolase</keyword>
<dbReference type="GO" id="GO:0000034">
    <property type="term" value="F:adenine deaminase activity"/>
    <property type="evidence" value="ECO:0007669"/>
    <property type="project" value="InterPro"/>
</dbReference>
<dbReference type="InterPro" id="IPR001365">
    <property type="entry name" value="A_deaminase_dom"/>
</dbReference>
<comment type="cofactor">
    <cofactor evidence="1">
        <name>Zn(2+)</name>
        <dbReference type="ChEBI" id="CHEBI:29105"/>
    </cofactor>
</comment>
<dbReference type="AlphaFoldDB" id="A0AAV1IDK7"/>
<name>A0AAV1IDK7_9CHLO</name>
<sequence length="355" mass="39572">MGSVHHTAAAKMGGDVQSVLRFLASLPKAELHLHIEGTLEPELMFELAQRNHALDSLPCKTLQEMKAAYNFQDLQSFLNLYYAGCAVLRTDQDFYDLTMAYLRRAKADNVVHTEIFFDPQTHTQRGVPLKCVIEGIHRAQEEGQRTLGITSCLILSFLRDLGPEAAMQTLNEAEPFLGHITGVGLDSCELGFPPGVFQEVFQKAKTLGLKRVAHAGEEGPAQYIWEALQKLDVQRIDHGVKCLEDRKLIESLEASEMPLTVCPLSNLELKVYSGELEKRMSELLSTDLCITINSDDPAYFGGYLNQNYLWLIQNLGLDSQRVVDLHANSFRASFLSQDAKTQHCEALAAAYKQAA</sequence>
<evidence type="ECO:0000256" key="2">
    <source>
        <dbReference type="ARBA" id="ARBA00022723"/>
    </source>
</evidence>
<organism evidence="7 8">
    <name type="scientific">Coccomyxa viridis</name>
    <dbReference type="NCBI Taxonomy" id="1274662"/>
    <lineage>
        <taxon>Eukaryota</taxon>
        <taxon>Viridiplantae</taxon>
        <taxon>Chlorophyta</taxon>
        <taxon>core chlorophytes</taxon>
        <taxon>Trebouxiophyceae</taxon>
        <taxon>Trebouxiophyceae incertae sedis</taxon>
        <taxon>Coccomyxaceae</taxon>
        <taxon>Coccomyxa</taxon>
    </lineage>
</organism>
<reference evidence="7 8" key="1">
    <citation type="submission" date="2023-10" db="EMBL/GenBank/DDBJ databases">
        <authorList>
            <person name="Maclean D."/>
            <person name="Macfadyen A."/>
        </authorList>
    </citation>
    <scope>NUCLEOTIDE SEQUENCE [LARGE SCALE GENOMIC DNA]</scope>
</reference>
<dbReference type="Pfam" id="PF00962">
    <property type="entry name" value="A_deaminase"/>
    <property type="match status" value="1"/>
</dbReference>
<dbReference type="EMBL" id="CAUYUE010000012">
    <property type="protein sequence ID" value="CAK0785348.1"/>
    <property type="molecule type" value="Genomic_DNA"/>
</dbReference>
<evidence type="ECO:0000259" key="6">
    <source>
        <dbReference type="Pfam" id="PF00962"/>
    </source>
</evidence>
<dbReference type="GO" id="GO:0005829">
    <property type="term" value="C:cytosol"/>
    <property type="evidence" value="ECO:0007669"/>
    <property type="project" value="TreeGrafter"/>
</dbReference>
<dbReference type="CDD" id="cd01320">
    <property type="entry name" value="ADA"/>
    <property type="match status" value="1"/>
</dbReference>
<dbReference type="InterPro" id="IPR006330">
    <property type="entry name" value="Ado/ade_deaminase"/>
</dbReference>
<dbReference type="NCBIfam" id="TIGR01430">
    <property type="entry name" value="aden_deam"/>
    <property type="match status" value="1"/>
</dbReference>
<dbReference type="Gene3D" id="3.20.20.140">
    <property type="entry name" value="Metal-dependent hydrolases"/>
    <property type="match status" value="1"/>
</dbReference>
<dbReference type="GO" id="GO:0043103">
    <property type="term" value="P:hypoxanthine salvage"/>
    <property type="evidence" value="ECO:0007669"/>
    <property type="project" value="TreeGrafter"/>
</dbReference>
<dbReference type="HAMAP" id="MF_01962">
    <property type="entry name" value="Adenine_deaminase"/>
    <property type="match status" value="1"/>
</dbReference>
<keyword evidence="5" id="KW-0546">Nucleotide metabolism</keyword>
<dbReference type="InterPro" id="IPR028892">
    <property type="entry name" value="ADE"/>
</dbReference>
<dbReference type="SUPFAM" id="SSF51556">
    <property type="entry name" value="Metallo-dependent hydrolases"/>
    <property type="match status" value="1"/>
</dbReference>
<keyword evidence="4" id="KW-0862">Zinc</keyword>
<dbReference type="NCBIfam" id="NF006850">
    <property type="entry name" value="PRK09358.1-6"/>
    <property type="match status" value="1"/>
</dbReference>
<feature type="domain" description="Adenosine deaminase" evidence="6">
    <location>
        <begin position="27"/>
        <end position="346"/>
    </location>
</feature>
<evidence type="ECO:0000313" key="7">
    <source>
        <dbReference type="EMBL" id="CAK0785348.1"/>
    </source>
</evidence>
<evidence type="ECO:0000256" key="5">
    <source>
        <dbReference type="ARBA" id="ARBA00023080"/>
    </source>
</evidence>
<evidence type="ECO:0000313" key="8">
    <source>
        <dbReference type="Proteomes" id="UP001314263"/>
    </source>
</evidence>
<dbReference type="GO" id="GO:0009117">
    <property type="term" value="P:nucleotide metabolic process"/>
    <property type="evidence" value="ECO:0007669"/>
    <property type="project" value="UniProtKB-KW"/>
</dbReference>
<dbReference type="PANTHER" id="PTHR43114">
    <property type="entry name" value="ADENINE DEAMINASE"/>
    <property type="match status" value="1"/>
</dbReference>
<gene>
    <name evidence="7" type="ORF">CVIRNUC_008555</name>
</gene>
<protein>
    <recommendedName>
        <fullName evidence="6">Adenosine deaminase domain-containing protein</fullName>
    </recommendedName>
</protein>
<dbReference type="PANTHER" id="PTHR43114:SF6">
    <property type="entry name" value="ADENINE DEAMINASE"/>
    <property type="match status" value="1"/>
</dbReference>
<keyword evidence="8" id="KW-1185">Reference proteome</keyword>
<dbReference type="Proteomes" id="UP001314263">
    <property type="component" value="Unassembled WGS sequence"/>
</dbReference>
<dbReference type="InterPro" id="IPR032466">
    <property type="entry name" value="Metal_Hydrolase"/>
</dbReference>
<evidence type="ECO:0000256" key="4">
    <source>
        <dbReference type="ARBA" id="ARBA00022833"/>
    </source>
</evidence>
<keyword evidence="2" id="KW-0479">Metal-binding</keyword>
<evidence type="ECO:0000256" key="1">
    <source>
        <dbReference type="ARBA" id="ARBA00001947"/>
    </source>
</evidence>
<dbReference type="GO" id="GO:0006146">
    <property type="term" value="P:adenine catabolic process"/>
    <property type="evidence" value="ECO:0007669"/>
    <property type="project" value="InterPro"/>
</dbReference>
<proteinExistence type="inferred from homology"/>
<comment type="caution">
    <text evidence="7">The sequence shown here is derived from an EMBL/GenBank/DDBJ whole genome shotgun (WGS) entry which is preliminary data.</text>
</comment>
<evidence type="ECO:0000256" key="3">
    <source>
        <dbReference type="ARBA" id="ARBA00022801"/>
    </source>
</evidence>